<dbReference type="eggNOG" id="COG1028">
    <property type="taxonomic scope" value="Bacteria"/>
</dbReference>
<evidence type="ECO:0000313" key="3">
    <source>
        <dbReference type="EMBL" id="EFG10525.1"/>
    </source>
</evidence>
<dbReference type="PANTHER" id="PTHR43477:SF1">
    <property type="entry name" value="DIHYDROANTICAPSIN 7-DEHYDROGENASE"/>
    <property type="match status" value="1"/>
</dbReference>
<dbReference type="GeneID" id="93728147"/>
<organism evidence="3 4">
    <name type="scientific">Streptomyces clavuligerus</name>
    <dbReference type="NCBI Taxonomy" id="1901"/>
    <lineage>
        <taxon>Bacteria</taxon>
        <taxon>Bacillati</taxon>
        <taxon>Actinomycetota</taxon>
        <taxon>Actinomycetes</taxon>
        <taxon>Kitasatosporales</taxon>
        <taxon>Streptomycetaceae</taxon>
        <taxon>Streptomyces</taxon>
    </lineage>
</organism>
<dbReference type="KEGG" id="sclf:BB341_01245"/>
<dbReference type="CDD" id="cd05233">
    <property type="entry name" value="SDR_c"/>
    <property type="match status" value="1"/>
</dbReference>
<dbReference type="OrthoDB" id="517007at2"/>
<dbReference type="InterPro" id="IPR051122">
    <property type="entry name" value="SDR_DHRS6-like"/>
</dbReference>
<keyword evidence="4" id="KW-1185">Reference proteome</keyword>
<gene>
    <name evidence="3" type="ORF">SCLAV_5458</name>
</gene>
<dbReference type="PRINTS" id="PR00081">
    <property type="entry name" value="GDHRDH"/>
</dbReference>
<protein>
    <submittedName>
        <fullName evidence="3">Short-chain dehydrogenase/reductase SDR</fullName>
    </submittedName>
</protein>
<dbReference type="Proteomes" id="UP000002357">
    <property type="component" value="Chromosome"/>
</dbReference>
<sequence>MTGRLEGKVAFISGTGRYGIGQVAARHFAAEGARVFGCARHRETSDKTLEMVRAAGGTMSALAPIDLSRPEGAQAWIDAGIQEFGRIDILFNNASSLRNGPFDEQPLEDWYFTIDHELHLPYLCTRAAWPHLKRNGGVVINMGSVAGIRGVMFQPMVPHGVTKAATISFTRHLTAAGIDHGIRAVAISPGLVRSEATGHHLGSPVFAELMSRTPSRRIAEPEEIANLAVFLASDEATYINGANIVIDGGVSAMGG</sequence>
<name>B5GWQ5_STRCL</name>
<accession>B5GWQ5</accession>
<dbReference type="RefSeq" id="WP_003956310.1">
    <property type="nucleotide sequence ID" value="NZ_CM000913.1"/>
</dbReference>
<dbReference type="PRINTS" id="PR00080">
    <property type="entry name" value="SDRFAMILY"/>
</dbReference>
<dbReference type="PANTHER" id="PTHR43477">
    <property type="entry name" value="DIHYDROANTICAPSIN 7-DEHYDROGENASE"/>
    <property type="match status" value="1"/>
</dbReference>
<dbReference type="Pfam" id="PF13561">
    <property type="entry name" value="adh_short_C2"/>
    <property type="match status" value="1"/>
</dbReference>
<comment type="similarity">
    <text evidence="1">Belongs to the short-chain dehydrogenases/reductases (SDR) family.</text>
</comment>
<reference evidence="3 4" key="1">
    <citation type="journal article" date="2010" name="Genome Biol. Evol.">
        <title>The sequence of a 1.8-mb bacterial linear plasmid reveals a rich evolutionary reservoir of secondary metabolic pathways.</title>
        <authorList>
            <person name="Medema M.H."/>
            <person name="Trefzer A."/>
            <person name="Kovalchuk A."/>
            <person name="van den Berg M."/>
            <person name="Mueller U."/>
            <person name="Heijne W."/>
            <person name="Wu L."/>
            <person name="Alam M.T."/>
            <person name="Ronning C.M."/>
            <person name="Nierman W.C."/>
            <person name="Bovenberg R.A.L."/>
            <person name="Breitling R."/>
            <person name="Takano E."/>
        </authorList>
    </citation>
    <scope>NUCLEOTIDE SEQUENCE [LARGE SCALE GENOMIC DNA]</scope>
    <source>
        <strain evidence="4">ATCC 27064 / DSM 738 / JCM 4710 / NBRC 13307 / NCIMB 12785 / NRRL 3585 / VKM Ac-602</strain>
    </source>
</reference>
<keyword evidence="2" id="KW-0560">Oxidoreductase</keyword>
<proteinExistence type="inferred from homology"/>
<evidence type="ECO:0000313" key="4">
    <source>
        <dbReference type="Proteomes" id="UP000002357"/>
    </source>
</evidence>
<dbReference type="STRING" id="1901.BB341_01245"/>
<dbReference type="SUPFAM" id="SSF51735">
    <property type="entry name" value="NAD(P)-binding Rossmann-fold domains"/>
    <property type="match status" value="1"/>
</dbReference>
<evidence type="ECO:0000256" key="1">
    <source>
        <dbReference type="ARBA" id="ARBA00006484"/>
    </source>
</evidence>
<dbReference type="AlphaFoldDB" id="B5GWQ5"/>
<dbReference type="InterPro" id="IPR036291">
    <property type="entry name" value="NAD(P)-bd_dom_sf"/>
</dbReference>
<dbReference type="Gene3D" id="3.40.50.720">
    <property type="entry name" value="NAD(P)-binding Rossmann-like Domain"/>
    <property type="match status" value="1"/>
</dbReference>
<dbReference type="GO" id="GO:0016491">
    <property type="term" value="F:oxidoreductase activity"/>
    <property type="evidence" value="ECO:0007669"/>
    <property type="project" value="UniProtKB-KW"/>
</dbReference>
<dbReference type="InterPro" id="IPR002347">
    <property type="entry name" value="SDR_fam"/>
</dbReference>
<dbReference type="FunFam" id="3.40.50.720:FF:000084">
    <property type="entry name" value="Short-chain dehydrogenase reductase"/>
    <property type="match status" value="1"/>
</dbReference>
<dbReference type="EMBL" id="CM000913">
    <property type="protein sequence ID" value="EFG10525.1"/>
    <property type="molecule type" value="Genomic_DNA"/>
</dbReference>
<evidence type="ECO:0000256" key="2">
    <source>
        <dbReference type="ARBA" id="ARBA00023002"/>
    </source>
</evidence>